<comment type="similarity">
    <text evidence="1">Belongs to the class-II aminoacyl-tRNA synthetase family.</text>
</comment>
<dbReference type="Proteomes" id="UP000030763">
    <property type="component" value="Unassembled WGS sequence"/>
</dbReference>
<proteinExistence type="inferred from homology"/>
<dbReference type="PRINTS" id="PR01047">
    <property type="entry name" value="TRNASYNTHTHR"/>
</dbReference>
<dbReference type="VEuPathDB" id="ToxoDB:EMWEY_00008500"/>
<evidence type="ECO:0000256" key="2">
    <source>
        <dbReference type="ARBA" id="ARBA00022917"/>
    </source>
</evidence>
<dbReference type="GeneID" id="25334836"/>
<dbReference type="Pfam" id="PF03129">
    <property type="entry name" value="HGTP_anticodon"/>
    <property type="match status" value="1"/>
</dbReference>
<dbReference type="InterPro" id="IPR004154">
    <property type="entry name" value="Anticodon-bd"/>
</dbReference>
<organism evidence="7 8">
    <name type="scientific">Eimeria maxima</name>
    <name type="common">Coccidian parasite</name>
    <dbReference type="NCBI Taxonomy" id="5804"/>
    <lineage>
        <taxon>Eukaryota</taxon>
        <taxon>Sar</taxon>
        <taxon>Alveolata</taxon>
        <taxon>Apicomplexa</taxon>
        <taxon>Conoidasida</taxon>
        <taxon>Coccidia</taxon>
        <taxon>Eucoccidiorida</taxon>
        <taxon>Eimeriorina</taxon>
        <taxon>Eimeriidae</taxon>
        <taxon>Eimeria</taxon>
    </lineage>
</organism>
<dbReference type="GO" id="GO:0005524">
    <property type="term" value="F:ATP binding"/>
    <property type="evidence" value="ECO:0007669"/>
    <property type="project" value="InterPro"/>
</dbReference>
<reference evidence="7" key="1">
    <citation type="submission" date="2013-10" db="EMBL/GenBank/DDBJ databases">
        <title>Genomic analysis of the causative agents of coccidiosis in chickens.</title>
        <authorList>
            <person name="Reid A.J."/>
            <person name="Blake D."/>
            <person name="Billington K."/>
            <person name="Browne H."/>
            <person name="Dunn M."/>
            <person name="Hung S."/>
            <person name="Kawahara F."/>
            <person name="Miranda-Saavedra D."/>
            <person name="Mourier T."/>
            <person name="Nagra H."/>
            <person name="Otto T.D."/>
            <person name="Rawlings N."/>
            <person name="Sanchez A."/>
            <person name="Sanders M."/>
            <person name="Subramaniam C."/>
            <person name="Tay Y."/>
            <person name="Dear P."/>
            <person name="Doerig C."/>
            <person name="Gruber A."/>
            <person name="Parkinson J."/>
            <person name="Shirley M."/>
            <person name="Wan K.L."/>
            <person name="Berriman M."/>
            <person name="Tomley F."/>
            <person name="Pain A."/>
        </authorList>
    </citation>
    <scope>NUCLEOTIDE SEQUENCE [LARGE SCALE GENOMIC DNA]</scope>
    <source>
        <strain evidence="7">Weybridge</strain>
    </source>
</reference>
<keyword evidence="2" id="KW-0648">Protein biosynthesis</keyword>
<dbReference type="PANTHER" id="PTHR11451:SF44">
    <property type="entry name" value="THREONINE--TRNA LIGASE, CHLOROPLASTIC_MITOCHONDRIAL 2"/>
    <property type="match status" value="1"/>
</dbReference>
<dbReference type="EMBL" id="HG721967">
    <property type="protein sequence ID" value="CDJ60956.1"/>
    <property type="molecule type" value="Genomic_DNA"/>
</dbReference>
<evidence type="ECO:0000313" key="7">
    <source>
        <dbReference type="EMBL" id="CDJ60956.1"/>
    </source>
</evidence>
<dbReference type="Gene3D" id="3.30.930.10">
    <property type="entry name" value="Bira Bifunctional Protein, Domain 2"/>
    <property type="match status" value="1"/>
</dbReference>
<dbReference type="OMA" id="IRTEVCH"/>
<dbReference type="SUPFAM" id="SSF52954">
    <property type="entry name" value="Class II aaRS ABD-related"/>
    <property type="match status" value="1"/>
</dbReference>
<feature type="domain" description="Aminoacyl-tRNA synthetase class II (G/ P/ S/T)" evidence="5">
    <location>
        <begin position="15"/>
        <end position="115"/>
    </location>
</feature>
<sequence>MVAVHLMMLFLRPKSSQGSEDEWASAEELLRSALEQHRISFMVASGEGAFYGPKIDIHLPDGEGRLWQTGTLQVDLVSPRNFGLEPTATNSDRVCFLHRAMCGSLERFFGLVLEHLDGHLPLWLAPTQVALLTVGEGQAISAEAISRRLRRAKIRVSLDTRPVHISKKLKYVQPKTTELHINYRTPEVWILGRTDQERNTVTVRRPHGKQAAAPVERALASVRRRAKIPF</sequence>
<dbReference type="Pfam" id="PF00587">
    <property type="entry name" value="tRNA-synt_2b"/>
    <property type="match status" value="1"/>
</dbReference>
<dbReference type="AlphaFoldDB" id="U6MA80"/>
<evidence type="ECO:0000256" key="4">
    <source>
        <dbReference type="SAM" id="SignalP"/>
    </source>
</evidence>
<dbReference type="OrthoDB" id="5423599at2759"/>
<keyword evidence="8" id="KW-1185">Reference proteome</keyword>
<evidence type="ECO:0000256" key="3">
    <source>
        <dbReference type="ARBA" id="ARBA00031900"/>
    </source>
</evidence>
<keyword evidence="7" id="KW-0030">Aminoacyl-tRNA synthetase</keyword>
<dbReference type="GO" id="GO:0004829">
    <property type="term" value="F:threonine-tRNA ligase activity"/>
    <property type="evidence" value="ECO:0007669"/>
    <property type="project" value="InterPro"/>
</dbReference>
<gene>
    <name evidence="7" type="ORF">EMWEY_00008500</name>
</gene>
<dbReference type="RefSeq" id="XP_013337606.1">
    <property type="nucleotide sequence ID" value="XM_013482152.1"/>
</dbReference>
<evidence type="ECO:0000259" key="6">
    <source>
        <dbReference type="Pfam" id="PF03129"/>
    </source>
</evidence>
<feature type="domain" description="Anticodon-binding" evidence="6">
    <location>
        <begin position="128"/>
        <end position="218"/>
    </location>
</feature>
<dbReference type="Gene3D" id="3.40.50.800">
    <property type="entry name" value="Anticodon-binding domain"/>
    <property type="match status" value="1"/>
</dbReference>
<keyword evidence="7" id="KW-0436">Ligase</keyword>
<dbReference type="InterPro" id="IPR036621">
    <property type="entry name" value="Anticodon-bd_dom_sf"/>
</dbReference>
<dbReference type="PANTHER" id="PTHR11451">
    <property type="entry name" value="THREONINE-TRNA LIGASE"/>
    <property type="match status" value="1"/>
</dbReference>
<dbReference type="GO" id="GO:0006435">
    <property type="term" value="P:threonyl-tRNA aminoacylation"/>
    <property type="evidence" value="ECO:0007669"/>
    <property type="project" value="InterPro"/>
</dbReference>
<dbReference type="InterPro" id="IPR045864">
    <property type="entry name" value="aa-tRNA-synth_II/BPL/LPL"/>
</dbReference>
<dbReference type="GO" id="GO:0005829">
    <property type="term" value="C:cytosol"/>
    <property type="evidence" value="ECO:0007669"/>
    <property type="project" value="TreeGrafter"/>
</dbReference>
<protein>
    <recommendedName>
        <fullName evidence="3">Threonyl-tRNA synthetase</fullName>
    </recommendedName>
</protein>
<dbReference type="InterPro" id="IPR002320">
    <property type="entry name" value="Thr-tRNA-ligase_IIa"/>
</dbReference>
<dbReference type="InterPro" id="IPR002314">
    <property type="entry name" value="aa-tRNA-synt_IIb"/>
</dbReference>
<evidence type="ECO:0000313" key="8">
    <source>
        <dbReference type="Proteomes" id="UP000030763"/>
    </source>
</evidence>
<keyword evidence="4" id="KW-0732">Signal</keyword>
<feature type="chain" id="PRO_5004675333" description="Threonyl-tRNA synthetase" evidence="4">
    <location>
        <begin position="19"/>
        <end position="230"/>
    </location>
</feature>
<name>U6MA80_EIMMA</name>
<reference evidence="7" key="2">
    <citation type="submission" date="2013-10" db="EMBL/GenBank/DDBJ databases">
        <authorList>
            <person name="Aslett M."/>
        </authorList>
    </citation>
    <scope>NUCLEOTIDE SEQUENCE [LARGE SCALE GENOMIC DNA]</scope>
    <source>
        <strain evidence="7">Weybridge</strain>
    </source>
</reference>
<dbReference type="SUPFAM" id="SSF55681">
    <property type="entry name" value="Class II aaRS and biotin synthetases"/>
    <property type="match status" value="1"/>
</dbReference>
<evidence type="ECO:0000259" key="5">
    <source>
        <dbReference type="Pfam" id="PF00587"/>
    </source>
</evidence>
<feature type="signal peptide" evidence="4">
    <location>
        <begin position="1"/>
        <end position="18"/>
    </location>
</feature>
<accession>U6MA80</accession>
<evidence type="ECO:0000256" key="1">
    <source>
        <dbReference type="ARBA" id="ARBA00008226"/>
    </source>
</evidence>